<keyword evidence="1" id="KW-0175">Coiled coil</keyword>
<comment type="caution">
    <text evidence="4">The sequence shown here is derived from an EMBL/GenBank/DDBJ whole genome shotgun (WGS) entry which is preliminary data.</text>
</comment>
<dbReference type="AlphaFoldDB" id="A0A835ATN7"/>
<dbReference type="Pfam" id="PF00646">
    <property type="entry name" value="F-box"/>
    <property type="match status" value="1"/>
</dbReference>
<dbReference type="EMBL" id="JACEFO010002248">
    <property type="protein sequence ID" value="KAF8670856.1"/>
    <property type="molecule type" value="Genomic_DNA"/>
</dbReference>
<feature type="region of interest" description="Disordered" evidence="2">
    <location>
        <begin position="1"/>
        <end position="34"/>
    </location>
</feature>
<reference evidence="4" key="1">
    <citation type="submission" date="2020-07" db="EMBL/GenBank/DDBJ databases">
        <title>Genome sequence and genetic diversity analysis of an under-domesticated orphan crop, white fonio (Digitaria exilis).</title>
        <authorList>
            <person name="Bennetzen J.L."/>
            <person name="Chen S."/>
            <person name="Ma X."/>
            <person name="Wang X."/>
            <person name="Yssel A.E.J."/>
            <person name="Chaluvadi S.R."/>
            <person name="Johnson M."/>
            <person name="Gangashetty P."/>
            <person name="Hamidou F."/>
            <person name="Sanogo M.D."/>
            <person name="Zwaenepoel A."/>
            <person name="Wallace J."/>
            <person name="Van De Peer Y."/>
            <person name="Van Deynze A."/>
        </authorList>
    </citation>
    <scope>NUCLEOTIDE SEQUENCE</scope>
    <source>
        <tissue evidence="4">Leaves</tissue>
    </source>
</reference>
<gene>
    <name evidence="4" type="ORF">HU200_050120</name>
</gene>
<evidence type="ECO:0000259" key="3">
    <source>
        <dbReference type="Pfam" id="PF00646"/>
    </source>
</evidence>
<dbReference type="Proteomes" id="UP000636709">
    <property type="component" value="Unassembled WGS sequence"/>
</dbReference>
<protein>
    <recommendedName>
        <fullName evidence="3">F-box domain-containing protein</fullName>
    </recommendedName>
</protein>
<proteinExistence type="predicted"/>
<dbReference type="PANTHER" id="PTHR33207">
    <property type="entry name" value="F-BOX DOMAIN CONTAINING PROTEIN-RELATED"/>
    <property type="match status" value="1"/>
</dbReference>
<evidence type="ECO:0000313" key="4">
    <source>
        <dbReference type="EMBL" id="KAF8670856.1"/>
    </source>
</evidence>
<evidence type="ECO:0000256" key="1">
    <source>
        <dbReference type="SAM" id="Coils"/>
    </source>
</evidence>
<evidence type="ECO:0000313" key="5">
    <source>
        <dbReference type="Proteomes" id="UP000636709"/>
    </source>
</evidence>
<dbReference type="InterPro" id="IPR036047">
    <property type="entry name" value="F-box-like_dom_sf"/>
</dbReference>
<dbReference type="Gene3D" id="1.20.1280.50">
    <property type="match status" value="1"/>
</dbReference>
<dbReference type="SUPFAM" id="SSF81383">
    <property type="entry name" value="F-box domain"/>
    <property type="match status" value="1"/>
</dbReference>
<accession>A0A835ATN7</accession>
<dbReference type="OrthoDB" id="694358at2759"/>
<dbReference type="InterPro" id="IPR001810">
    <property type="entry name" value="F-box_dom"/>
</dbReference>
<feature type="domain" description="F-box" evidence="3">
    <location>
        <begin position="103"/>
        <end position="144"/>
    </location>
</feature>
<evidence type="ECO:0000256" key="2">
    <source>
        <dbReference type="SAM" id="MobiDB-lite"/>
    </source>
</evidence>
<feature type="coiled-coil region" evidence="1">
    <location>
        <begin position="55"/>
        <end position="82"/>
    </location>
</feature>
<organism evidence="4 5">
    <name type="scientific">Digitaria exilis</name>
    <dbReference type="NCBI Taxonomy" id="1010633"/>
    <lineage>
        <taxon>Eukaryota</taxon>
        <taxon>Viridiplantae</taxon>
        <taxon>Streptophyta</taxon>
        <taxon>Embryophyta</taxon>
        <taxon>Tracheophyta</taxon>
        <taxon>Spermatophyta</taxon>
        <taxon>Magnoliopsida</taxon>
        <taxon>Liliopsida</taxon>
        <taxon>Poales</taxon>
        <taxon>Poaceae</taxon>
        <taxon>PACMAD clade</taxon>
        <taxon>Panicoideae</taxon>
        <taxon>Panicodae</taxon>
        <taxon>Paniceae</taxon>
        <taxon>Anthephorinae</taxon>
        <taxon>Digitaria</taxon>
    </lineage>
</organism>
<keyword evidence="5" id="KW-1185">Reference proteome</keyword>
<name>A0A835ATN7_9POAL</name>
<sequence length="220" mass="24612">MRDDNVAPPEAPSFVLDREPQETESVAAGDDMMSRAIKRKAVEEADSGDSSNTLVRDLNLRVKTLEAEIERIKEKHRLLQSTERARSQRRDPCAAAGDAGRHISSLGDDLLLEIFLRLPSLTTLVRATCTCPAWRRAVASSPDFRRRFRALHPPLLLGFFFIACESSPTRDVPDFSAFVPARTRDRDQAAAIRGGDFFFISLLGRLDEPPCWDIMDVSRG</sequence>